<keyword evidence="2" id="KW-1185">Reference proteome</keyword>
<protein>
    <submittedName>
        <fullName evidence="1">Helix-turn-helix domain-containing protein</fullName>
    </submittedName>
</protein>
<dbReference type="EMBL" id="JAGEVG010000001">
    <property type="protein sequence ID" value="MBO3096808.1"/>
    <property type="molecule type" value="Genomic_DNA"/>
</dbReference>
<dbReference type="RefSeq" id="WP_208231725.1">
    <property type="nucleotide sequence ID" value="NZ_JAGEVG010000001.1"/>
</dbReference>
<proteinExistence type="predicted"/>
<reference evidence="1 2" key="1">
    <citation type="submission" date="2021-03" db="EMBL/GenBank/DDBJ databases">
        <title>Gelidibacter sp. nov., isolated from costal sediment.</title>
        <authorList>
            <person name="Lun K.-Y."/>
        </authorList>
    </citation>
    <scope>NUCLEOTIDE SEQUENCE [LARGE SCALE GENOMIC DNA]</scope>
    <source>
        <strain evidence="1 2">DF109</strain>
    </source>
</reference>
<accession>A0ABS3SM72</accession>
<organism evidence="1 2">
    <name type="scientific">Gelidibacter pelagius</name>
    <dbReference type="NCBI Taxonomy" id="2819985"/>
    <lineage>
        <taxon>Bacteria</taxon>
        <taxon>Pseudomonadati</taxon>
        <taxon>Bacteroidota</taxon>
        <taxon>Flavobacteriia</taxon>
        <taxon>Flavobacteriales</taxon>
        <taxon>Flavobacteriaceae</taxon>
        <taxon>Gelidibacter</taxon>
    </lineage>
</organism>
<dbReference type="Proteomes" id="UP000681315">
    <property type="component" value="Unassembled WGS sequence"/>
</dbReference>
<evidence type="ECO:0000313" key="2">
    <source>
        <dbReference type="Proteomes" id="UP000681315"/>
    </source>
</evidence>
<sequence>MDQKALQHHVLKVFSELESRIAQRIIDALSQQPNAVTGTLVASENLLKDGQLCEALQISTSHFYKMKKAHRDFPVYNVHGAKRYKLSEVEQFIKSLNQ</sequence>
<name>A0ABS3SM72_9FLAO</name>
<comment type="caution">
    <text evidence="1">The sequence shown here is derived from an EMBL/GenBank/DDBJ whole genome shotgun (WGS) entry which is preliminary data.</text>
</comment>
<evidence type="ECO:0000313" key="1">
    <source>
        <dbReference type="EMBL" id="MBO3096808.1"/>
    </source>
</evidence>
<gene>
    <name evidence="1" type="ORF">J4051_00900</name>
</gene>